<evidence type="ECO:0000256" key="1">
    <source>
        <dbReference type="SAM" id="MobiDB-lite"/>
    </source>
</evidence>
<feature type="region of interest" description="Disordered" evidence="1">
    <location>
        <begin position="120"/>
        <end position="160"/>
    </location>
</feature>
<proteinExistence type="predicted"/>
<dbReference type="InterPro" id="IPR029526">
    <property type="entry name" value="PGBD"/>
</dbReference>
<evidence type="ECO:0000313" key="3">
    <source>
        <dbReference type="EMBL" id="RYC81494.1"/>
    </source>
</evidence>
<evidence type="ECO:0000259" key="2">
    <source>
        <dbReference type="Pfam" id="PF13843"/>
    </source>
</evidence>
<reference evidence="3 4" key="1">
    <citation type="submission" date="2016-12" db="EMBL/GenBank/DDBJ databases">
        <title>Draft genome sequence of Fusarium oxysporum causing rot on Narcissus.</title>
        <authorList>
            <person name="Armitage A.D."/>
            <person name="Taylor A."/>
            <person name="Clarkson J.P."/>
            <person name="Harrison R.J."/>
            <person name="Jackson A.C."/>
        </authorList>
    </citation>
    <scope>NUCLEOTIDE SEQUENCE [LARGE SCALE GENOMIC DNA]</scope>
    <source>
        <strain evidence="3 4">N139</strain>
    </source>
</reference>
<dbReference type="AlphaFoldDB" id="A0A4Q2V443"/>
<feature type="domain" description="PiggyBac transposable element-derived protein" evidence="2">
    <location>
        <begin position="180"/>
        <end position="356"/>
    </location>
</feature>
<dbReference type="Proteomes" id="UP000290540">
    <property type="component" value="Unassembled WGS sequence"/>
</dbReference>
<accession>A0A4Q2V443</accession>
<feature type="region of interest" description="Disordered" evidence="1">
    <location>
        <begin position="17"/>
        <end position="37"/>
    </location>
</feature>
<name>A0A4Q2V443_FUSOX</name>
<protein>
    <recommendedName>
        <fullName evidence="2">PiggyBac transposable element-derived protein domain-containing protein</fullName>
    </recommendedName>
</protein>
<evidence type="ECO:0000313" key="4">
    <source>
        <dbReference type="Proteomes" id="UP000290540"/>
    </source>
</evidence>
<organism evidence="3 4">
    <name type="scientific">Fusarium oxysporum f. sp. narcissi</name>
    <dbReference type="NCBI Taxonomy" id="451672"/>
    <lineage>
        <taxon>Eukaryota</taxon>
        <taxon>Fungi</taxon>
        <taxon>Dikarya</taxon>
        <taxon>Ascomycota</taxon>
        <taxon>Pezizomycotina</taxon>
        <taxon>Sordariomycetes</taxon>
        <taxon>Hypocreomycetidae</taxon>
        <taxon>Hypocreales</taxon>
        <taxon>Nectriaceae</taxon>
        <taxon>Fusarium</taxon>
        <taxon>Fusarium oxysporum species complex</taxon>
    </lineage>
</organism>
<feature type="compositionally biased region" description="Basic and acidic residues" evidence="1">
    <location>
        <begin position="145"/>
        <end position="160"/>
    </location>
</feature>
<dbReference type="EMBL" id="MQTW01000242">
    <property type="protein sequence ID" value="RYC81494.1"/>
    <property type="molecule type" value="Genomic_DNA"/>
</dbReference>
<dbReference type="Pfam" id="PF13843">
    <property type="entry name" value="DDE_Tnp_1_7"/>
    <property type="match status" value="1"/>
</dbReference>
<comment type="caution">
    <text evidence="3">The sequence shown here is derived from an EMBL/GenBank/DDBJ whole genome shotgun (WGS) entry which is preliminary data.</text>
</comment>
<feature type="compositionally biased region" description="Basic and acidic residues" evidence="1">
    <location>
        <begin position="17"/>
        <end position="35"/>
    </location>
</feature>
<dbReference type="PANTHER" id="PTHR46599">
    <property type="entry name" value="PIGGYBAC TRANSPOSABLE ELEMENT-DERIVED PROTEIN 4"/>
    <property type="match status" value="1"/>
</dbReference>
<dbReference type="PANTHER" id="PTHR46599:SF3">
    <property type="entry name" value="PIGGYBAC TRANSPOSABLE ELEMENT-DERIVED PROTEIN 4"/>
    <property type="match status" value="1"/>
</dbReference>
<sequence length="389" mass="44598">MSSQSIPTEALNVYDDHSFINGDNSRREHEYDSTRRPVFPPATDRGFNFQPFNVERRDIKVNQLPQEPLYLFQYFVPLFLLNSWVKYTNETVTAPRLETDLCCRDIYLRWIWHQPGAKHGPIGIERPKKKEPASQTGRGGRGRGRGRERGKASREREASDADKVEEVIHVLTDDGDKVITLNSTQSVVIALINLLPKSIYHVFVDNLFSSPGLFLSLRQHGHGATGTARPNCGIFKELVDAKKNDKSGKSGFKFNEIKVIPTPGNQVESLDSISYDFLTNFPILTIARPIQRFFGDEPVKLTSIPTVAAAYNDEMNHVGRGDQRRAYQGYDHAIRRGAWQALTWAFLLDVVLVNSFLLQLHGHPHWKRYTNQKDWRRRIYNELFKALYT</sequence>
<gene>
    <name evidence="3" type="ORF">BFJ63_vAg15606</name>
</gene>